<dbReference type="Proteomes" id="UP001595377">
    <property type="component" value="Unassembled WGS sequence"/>
</dbReference>
<dbReference type="HAMAP" id="MF_01897">
    <property type="entry name" value="GyrA"/>
    <property type="match status" value="1"/>
</dbReference>
<name>A0ABV7DH14_9HYPH</name>
<evidence type="ECO:0000259" key="11">
    <source>
        <dbReference type="PROSITE" id="PS52040"/>
    </source>
</evidence>
<evidence type="ECO:0000256" key="4">
    <source>
        <dbReference type="ARBA" id="ARBA00022840"/>
    </source>
</evidence>
<dbReference type="SUPFAM" id="SSF101904">
    <property type="entry name" value="GyrA/ParC C-terminal domain-like"/>
    <property type="match status" value="1"/>
</dbReference>
<dbReference type="InterPro" id="IPR006691">
    <property type="entry name" value="GyrA/parC_rep"/>
</dbReference>
<dbReference type="Gene3D" id="3.30.1360.40">
    <property type="match status" value="1"/>
</dbReference>
<dbReference type="GO" id="GO:0003918">
    <property type="term" value="F:DNA topoisomerase type II (double strand cut, ATP-hydrolyzing) activity"/>
    <property type="evidence" value="ECO:0007669"/>
    <property type="project" value="UniProtKB-EC"/>
</dbReference>
<keyword evidence="13" id="KW-1185">Reference proteome</keyword>
<feature type="short sequence motif" description="GyrA-box" evidence="8">
    <location>
        <begin position="558"/>
        <end position="564"/>
    </location>
</feature>
<dbReference type="Pfam" id="PF00521">
    <property type="entry name" value="DNA_topoisoIV"/>
    <property type="match status" value="1"/>
</dbReference>
<comment type="similarity">
    <text evidence="2 8">Belongs to the type II topoisomerase GyrA/ParC subunit family.</text>
</comment>
<sequence>MTEQSTPGGKNPPGIEPISIIEEMQRSYLDYAMSVIVSRALPDVRDGLKPVHRRILYSMSEMGVDWNKKYVKSARVTGDVMGKYHPHGDAAIYDALARMAQDWSLRLPLIDGQGNFGSVDGDPPAAQRYTECRLEKAAHSLLDDLDKETVNFRDNYDGTLSEPVVIPAKFPNLLVNGAGGIAVGMATNIPPHNLSEVIDGCIALIDNPAIDLIDLMQIIPGPDFPTGALILGRAGIRQAYETGRGSIIMRGRARIEPMRGDREQIIITEIPFQVNKATMIEKMAELVREKRIEGISDLRDESDREGYRVVIELKRDANAEVILNQLYRYTPLQTSFGANMVALNGGKPEQMTLLDMLRAFVAFREEVVSRRTKYLLRKARDRAHVLVGLAIAVANIDEVINLIRRAPDPQTAREQLMERRWPAKDVEALIRLIDDPRHRINEDLTYNLSEEQARAILELRLARLTALGRDEIDEELNKIGEEIKDYLDILSSRLRIMTIVKDELGAIRDEFGTPRRTEIADGGPDMDDEDLIAREDMVVTVSHAGYVKRVPLATYRAQRRGGKGRSGMAMKDEDFATRLFVANTHTPVLFFSSRGIVYKEKVWRLPIGTPQSKGKALINMLPLTPGERITTILPLPEDETTWENLDVMFATTRGTVRRNKLSDFVQVNRNGKIAMKLEEEGDEILNVETCTERDDVLLTTALGQCIRFPVDDVRVFAGRNSVGVRGISLGAGDRIISMTIVSHVDAEPWERAAYLKRSAAERRASGVDEDDIALVGEEVGEMGELSEERYQDLKAREQFVLTVSEKGFGKRSSSYDFRTSGRGGKGIRATDTSKTGEIGELVAAFPVEDTDQIMLVSDGGQLIRVPVDGIRIASRATKGVTIFSTARDEKVVSVERISEPEGDDEGENGENGGEETAAEE</sequence>
<evidence type="ECO:0000256" key="1">
    <source>
        <dbReference type="ARBA" id="ARBA00000185"/>
    </source>
</evidence>
<comment type="caution">
    <text evidence="12">The sequence shown here is derived from an EMBL/GenBank/DDBJ whole genome shotgun (WGS) entry which is preliminary data.</text>
</comment>
<dbReference type="Gene3D" id="3.90.199.10">
    <property type="entry name" value="Topoisomerase II, domain 5"/>
    <property type="match status" value="1"/>
</dbReference>
<dbReference type="InterPro" id="IPR005743">
    <property type="entry name" value="GyrA"/>
</dbReference>
<dbReference type="EC" id="5.6.2.2" evidence="8"/>
<dbReference type="InterPro" id="IPR050220">
    <property type="entry name" value="Type_II_DNA_Topoisomerases"/>
</dbReference>
<dbReference type="CDD" id="cd00187">
    <property type="entry name" value="TOP4c"/>
    <property type="match status" value="1"/>
</dbReference>
<dbReference type="SUPFAM" id="SSF56719">
    <property type="entry name" value="Type II DNA topoisomerase"/>
    <property type="match status" value="1"/>
</dbReference>
<dbReference type="InterPro" id="IPR035516">
    <property type="entry name" value="Gyrase/topoIV_suA_C"/>
</dbReference>
<feature type="region of interest" description="Disordered" evidence="10">
    <location>
        <begin position="812"/>
        <end position="831"/>
    </location>
</feature>
<comment type="subunit">
    <text evidence="8">Heterotetramer, composed of two GyrA and two GyrB chains. In the heterotetramer, GyrA contains the active site tyrosine that forms a transient covalent intermediate with DNA, while GyrB binds cofactors and catalyzes ATP hydrolysis.</text>
</comment>
<feature type="domain" description="Topo IIA-type catalytic" evidence="11">
    <location>
        <begin position="41"/>
        <end position="531"/>
    </location>
</feature>
<dbReference type="Gene3D" id="1.10.268.10">
    <property type="entry name" value="Topoisomerase, domain 3"/>
    <property type="match status" value="1"/>
</dbReference>
<reference evidence="13" key="1">
    <citation type="journal article" date="2019" name="Int. J. Syst. Evol. Microbiol.">
        <title>The Global Catalogue of Microorganisms (GCM) 10K type strain sequencing project: providing services to taxonomists for standard genome sequencing and annotation.</title>
        <authorList>
            <consortium name="The Broad Institute Genomics Platform"/>
            <consortium name="The Broad Institute Genome Sequencing Center for Infectious Disease"/>
            <person name="Wu L."/>
            <person name="Ma J."/>
        </authorList>
    </citation>
    <scope>NUCLEOTIDE SEQUENCE [LARGE SCALE GENOMIC DNA]</scope>
    <source>
        <strain evidence="13">KCTC 52677</strain>
    </source>
</reference>
<evidence type="ECO:0000256" key="9">
    <source>
        <dbReference type="PROSITE-ProRule" id="PRU01384"/>
    </source>
</evidence>
<dbReference type="RefSeq" id="WP_257316935.1">
    <property type="nucleotide sequence ID" value="NZ_JANFDG010000023.1"/>
</dbReference>
<feature type="compositionally biased region" description="Acidic residues" evidence="10">
    <location>
        <begin position="900"/>
        <end position="920"/>
    </location>
</feature>
<dbReference type="EMBL" id="JBHRSP010000022">
    <property type="protein sequence ID" value="MFC3074156.1"/>
    <property type="molecule type" value="Genomic_DNA"/>
</dbReference>
<evidence type="ECO:0000256" key="7">
    <source>
        <dbReference type="ARBA" id="ARBA00023235"/>
    </source>
</evidence>
<comment type="catalytic activity">
    <reaction evidence="1 8 9">
        <text>ATP-dependent breakage, passage and rejoining of double-stranded DNA.</text>
        <dbReference type="EC" id="5.6.2.2"/>
    </reaction>
</comment>
<keyword evidence="4 8" id="KW-0067">ATP-binding</keyword>
<evidence type="ECO:0000256" key="2">
    <source>
        <dbReference type="ARBA" id="ARBA00008263"/>
    </source>
</evidence>
<evidence type="ECO:0000313" key="13">
    <source>
        <dbReference type="Proteomes" id="UP001595377"/>
    </source>
</evidence>
<feature type="region of interest" description="Disordered" evidence="10">
    <location>
        <begin position="891"/>
        <end position="920"/>
    </location>
</feature>
<organism evidence="12 13">
    <name type="scientific">Shinella pollutisoli</name>
    <dbReference type="NCBI Taxonomy" id="2250594"/>
    <lineage>
        <taxon>Bacteria</taxon>
        <taxon>Pseudomonadati</taxon>
        <taxon>Pseudomonadota</taxon>
        <taxon>Alphaproteobacteria</taxon>
        <taxon>Hyphomicrobiales</taxon>
        <taxon>Rhizobiaceae</taxon>
        <taxon>Shinella</taxon>
    </lineage>
</organism>
<dbReference type="PROSITE" id="PS52040">
    <property type="entry name" value="TOPO_IIA"/>
    <property type="match status" value="1"/>
</dbReference>
<keyword evidence="8" id="KW-0963">Cytoplasm</keyword>
<evidence type="ECO:0000256" key="5">
    <source>
        <dbReference type="ARBA" id="ARBA00023029"/>
    </source>
</evidence>
<evidence type="ECO:0000313" key="12">
    <source>
        <dbReference type="EMBL" id="MFC3074156.1"/>
    </source>
</evidence>
<keyword evidence="3 8" id="KW-0547">Nucleotide-binding</keyword>
<keyword evidence="7 8" id="KW-0413">Isomerase</keyword>
<dbReference type="Pfam" id="PF03989">
    <property type="entry name" value="DNA_gyraseA_C"/>
    <property type="match status" value="6"/>
</dbReference>
<dbReference type="NCBIfam" id="NF004044">
    <property type="entry name" value="PRK05561.1"/>
    <property type="match status" value="1"/>
</dbReference>
<dbReference type="PANTHER" id="PTHR43493:SF5">
    <property type="entry name" value="DNA GYRASE SUBUNIT A, CHLOROPLASTIC_MITOCHONDRIAL"/>
    <property type="match status" value="1"/>
</dbReference>
<proteinExistence type="inferred from homology"/>
<gene>
    <name evidence="8 12" type="primary">gyrA</name>
    <name evidence="12" type="ORF">ACFOHH_13670</name>
</gene>
<keyword evidence="6 8" id="KW-0238">DNA-binding</keyword>
<evidence type="ECO:0000256" key="10">
    <source>
        <dbReference type="SAM" id="MobiDB-lite"/>
    </source>
</evidence>
<accession>A0ABV7DH14</accession>
<feature type="active site" description="O-(5'-phospho-DNA)-tyrosine intermediate" evidence="8 9">
    <location>
        <position position="129"/>
    </location>
</feature>
<comment type="subcellular location">
    <subcellularLocation>
        <location evidence="8">Cytoplasm</location>
    </subcellularLocation>
</comment>
<dbReference type="NCBIfam" id="NF004043">
    <property type="entry name" value="PRK05560.1"/>
    <property type="match status" value="1"/>
</dbReference>
<evidence type="ECO:0000256" key="6">
    <source>
        <dbReference type="ARBA" id="ARBA00023125"/>
    </source>
</evidence>
<dbReference type="InterPro" id="IPR002205">
    <property type="entry name" value="Topo_IIA_dom_A"/>
</dbReference>
<dbReference type="InterPro" id="IPR013758">
    <property type="entry name" value="Topo_IIA_A/C_ab"/>
</dbReference>
<comment type="function">
    <text evidence="8">A type II topoisomerase that negatively supercoils closed circular double-stranded (ds) DNA in an ATP-dependent manner to modulate DNA topology and maintain chromosomes in an underwound state. Negative supercoiling favors strand separation, and DNA replication, transcription, recombination and repair, all of which involve strand separation. Also able to catalyze the interconversion of other topological isomers of dsDNA rings, including catenanes and knotted rings. Type II topoisomerases break and join 2 DNA strands simultaneously in an ATP-dependent manner.</text>
</comment>
<protein>
    <recommendedName>
        <fullName evidence="8">DNA gyrase subunit A</fullName>
        <ecNumber evidence="8">5.6.2.2</ecNumber>
    </recommendedName>
</protein>
<dbReference type="NCBIfam" id="TIGR01063">
    <property type="entry name" value="gyrA"/>
    <property type="match status" value="1"/>
</dbReference>
<keyword evidence="5 8" id="KW-0799">Topoisomerase</keyword>
<dbReference type="SMART" id="SM00434">
    <property type="entry name" value="TOP4c"/>
    <property type="match status" value="1"/>
</dbReference>
<dbReference type="PANTHER" id="PTHR43493">
    <property type="entry name" value="DNA GYRASE/TOPOISOMERASE SUBUNIT A"/>
    <property type="match status" value="1"/>
</dbReference>
<dbReference type="InterPro" id="IPR013760">
    <property type="entry name" value="Topo_IIA-like_dom_sf"/>
</dbReference>
<dbReference type="InterPro" id="IPR013757">
    <property type="entry name" value="Topo_IIA_A_a_sf"/>
</dbReference>
<comment type="miscellaneous">
    <text evidence="8">Few gyrases are as efficient as E.coli at forming negative supercoils. Not all organisms have 2 type II topoisomerases; in organisms with a single type II topoisomerase this enzyme also has to decatenate newly replicated chromosomes.</text>
</comment>
<evidence type="ECO:0000256" key="8">
    <source>
        <dbReference type="HAMAP-Rule" id="MF_01897"/>
    </source>
</evidence>
<dbReference type="Gene3D" id="2.120.10.90">
    <property type="entry name" value="DNA gyrase/topoisomerase IV, subunit A, C-terminal"/>
    <property type="match status" value="1"/>
</dbReference>
<evidence type="ECO:0000256" key="3">
    <source>
        <dbReference type="ARBA" id="ARBA00022741"/>
    </source>
</evidence>